<evidence type="ECO:0000313" key="1">
    <source>
        <dbReference type="EMBL" id="OIV91880.1"/>
    </source>
</evidence>
<organism evidence="1 2">
    <name type="scientific">Lupinus angustifolius</name>
    <name type="common">Narrow-leaved blue lupine</name>
    <dbReference type="NCBI Taxonomy" id="3871"/>
    <lineage>
        <taxon>Eukaryota</taxon>
        <taxon>Viridiplantae</taxon>
        <taxon>Streptophyta</taxon>
        <taxon>Embryophyta</taxon>
        <taxon>Tracheophyta</taxon>
        <taxon>Spermatophyta</taxon>
        <taxon>Magnoliopsida</taxon>
        <taxon>eudicotyledons</taxon>
        <taxon>Gunneridae</taxon>
        <taxon>Pentapetalae</taxon>
        <taxon>rosids</taxon>
        <taxon>fabids</taxon>
        <taxon>Fabales</taxon>
        <taxon>Fabaceae</taxon>
        <taxon>Papilionoideae</taxon>
        <taxon>50 kb inversion clade</taxon>
        <taxon>genistoids sensu lato</taxon>
        <taxon>core genistoids</taxon>
        <taxon>Genisteae</taxon>
        <taxon>Lupinus</taxon>
    </lineage>
</organism>
<keyword evidence="2" id="KW-1185">Reference proteome</keyword>
<name>A0A4P1QQ05_LUPAN</name>
<sequence>MEQEKKKRAREDKGGNEIVGFSFETNNNAKKRDLVISFMKDNEEDFWDSNVNLAFGVFDFPWLKDGVISKSEKLEGFEDNFMTSLRGYGIELFDENHYLCETLEVSMSPILESKVVEDLWKPFQINNSLELEDEDVNNCTWNSLFNHPL</sequence>
<dbReference type="EMBL" id="CM007379">
    <property type="protein sequence ID" value="OIV91880.1"/>
    <property type="molecule type" value="Genomic_DNA"/>
</dbReference>
<dbReference type="AlphaFoldDB" id="A0A4P1QQ05"/>
<reference evidence="1 2" key="1">
    <citation type="journal article" date="2017" name="Plant Biotechnol. J.">
        <title>A comprehensive draft genome sequence for lupin (Lupinus angustifolius), an emerging health food: insights into plant-microbe interactions and legume evolution.</title>
        <authorList>
            <person name="Hane J.K."/>
            <person name="Ming Y."/>
            <person name="Kamphuis L.G."/>
            <person name="Nelson M.N."/>
            <person name="Garg G."/>
            <person name="Atkins C.A."/>
            <person name="Bayer P.E."/>
            <person name="Bravo A."/>
            <person name="Bringans S."/>
            <person name="Cannon S."/>
            <person name="Edwards D."/>
            <person name="Foley R."/>
            <person name="Gao L.L."/>
            <person name="Harrison M.J."/>
            <person name="Huang W."/>
            <person name="Hurgobin B."/>
            <person name="Li S."/>
            <person name="Liu C.W."/>
            <person name="McGrath A."/>
            <person name="Morahan G."/>
            <person name="Murray J."/>
            <person name="Weller J."/>
            <person name="Jian J."/>
            <person name="Singh K.B."/>
        </authorList>
    </citation>
    <scope>NUCLEOTIDE SEQUENCE [LARGE SCALE GENOMIC DNA]</scope>
    <source>
        <strain evidence="2">cv. Tanjil</strain>
        <tissue evidence="1">Whole plant</tissue>
    </source>
</reference>
<dbReference type="Gramene" id="OIV91880">
    <property type="protein sequence ID" value="OIV91880"/>
    <property type="gene ID" value="TanjilG_17872"/>
</dbReference>
<gene>
    <name evidence="1" type="ORF">TanjilG_17872</name>
</gene>
<proteinExistence type="predicted"/>
<protein>
    <submittedName>
        <fullName evidence="1">Uncharacterized protein</fullName>
    </submittedName>
</protein>
<accession>A0A4P1QQ05</accession>
<dbReference type="KEGG" id="lang:109334119"/>
<evidence type="ECO:0000313" key="2">
    <source>
        <dbReference type="Proteomes" id="UP000188354"/>
    </source>
</evidence>
<dbReference type="Proteomes" id="UP000188354">
    <property type="component" value="Chromosome LG19"/>
</dbReference>
<dbReference type="OrthoDB" id="749393at2759"/>